<gene>
    <name evidence="2" type="ORF">Q5H93_13170</name>
</gene>
<reference evidence="2" key="1">
    <citation type="submission" date="2023-07" db="EMBL/GenBank/DDBJ databases">
        <authorList>
            <person name="Kim M.K."/>
        </authorList>
    </citation>
    <scope>NUCLEOTIDE SEQUENCE</scope>
    <source>
        <strain evidence="2">ASUV-10-1</strain>
    </source>
</reference>
<protein>
    <recommendedName>
        <fullName evidence="4">YcxB family protein</fullName>
    </recommendedName>
</protein>
<feature type="transmembrane region" description="Helical" evidence="1">
    <location>
        <begin position="12"/>
        <end position="35"/>
    </location>
</feature>
<keyword evidence="1" id="KW-1133">Transmembrane helix</keyword>
<keyword evidence="1" id="KW-0812">Transmembrane</keyword>
<name>A0ABT9BBP0_9BACT</name>
<evidence type="ECO:0000313" key="2">
    <source>
        <dbReference type="EMBL" id="MDO7875689.1"/>
    </source>
</evidence>
<evidence type="ECO:0008006" key="4">
    <source>
        <dbReference type="Google" id="ProtNLM"/>
    </source>
</evidence>
<sequence length="160" mass="17656">MRLTVSDKLEIMIRQGALPLGIGASLIALVSLLSLSASDDFLAEILGAAAILIFGLLIIYHSIDKHKTLWALADDASLVTGIYEKSRTTANEIDATTFYRLVYNYQFEGRAYFHCIETNNLAKYGDEELIFIQRSRPANAVFATDLPGVVREKLLLSASN</sequence>
<proteinExistence type="predicted"/>
<accession>A0ABT9BBP0</accession>
<comment type="caution">
    <text evidence="2">The sequence shown here is derived from an EMBL/GenBank/DDBJ whole genome shotgun (WGS) entry which is preliminary data.</text>
</comment>
<evidence type="ECO:0000256" key="1">
    <source>
        <dbReference type="SAM" id="Phobius"/>
    </source>
</evidence>
<dbReference type="RefSeq" id="WP_305007008.1">
    <property type="nucleotide sequence ID" value="NZ_JAUQSY010000008.1"/>
</dbReference>
<organism evidence="2 3">
    <name type="scientific">Hymenobacter aranciens</name>
    <dbReference type="NCBI Taxonomy" id="3063996"/>
    <lineage>
        <taxon>Bacteria</taxon>
        <taxon>Pseudomonadati</taxon>
        <taxon>Bacteroidota</taxon>
        <taxon>Cytophagia</taxon>
        <taxon>Cytophagales</taxon>
        <taxon>Hymenobacteraceae</taxon>
        <taxon>Hymenobacter</taxon>
    </lineage>
</organism>
<feature type="transmembrane region" description="Helical" evidence="1">
    <location>
        <begin position="41"/>
        <end position="60"/>
    </location>
</feature>
<dbReference type="Proteomes" id="UP001176429">
    <property type="component" value="Unassembled WGS sequence"/>
</dbReference>
<keyword evidence="3" id="KW-1185">Reference proteome</keyword>
<evidence type="ECO:0000313" key="3">
    <source>
        <dbReference type="Proteomes" id="UP001176429"/>
    </source>
</evidence>
<dbReference type="EMBL" id="JAUQSY010000008">
    <property type="protein sequence ID" value="MDO7875689.1"/>
    <property type="molecule type" value="Genomic_DNA"/>
</dbReference>
<keyword evidence="1" id="KW-0472">Membrane</keyword>